<dbReference type="InterPro" id="IPR037516">
    <property type="entry name" value="Tripartite_DENN"/>
</dbReference>
<dbReference type="InParanoid" id="A0CCY9"/>
<proteinExistence type="predicted"/>
<dbReference type="Gene3D" id="3.40.50.11500">
    <property type="match status" value="1"/>
</dbReference>
<reference evidence="2 3" key="1">
    <citation type="journal article" date="2006" name="Nature">
        <title>Global trends of whole-genome duplications revealed by the ciliate Paramecium tetraurelia.</title>
        <authorList>
            <consortium name="Genoscope"/>
            <person name="Aury J.-M."/>
            <person name="Jaillon O."/>
            <person name="Duret L."/>
            <person name="Noel B."/>
            <person name="Jubin C."/>
            <person name="Porcel B.M."/>
            <person name="Segurens B."/>
            <person name="Daubin V."/>
            <person name="Anthouard V."/>
            <person name="Aiach N."/>
            <person name="Arnaiz O."/>
            <person name="Billaut A."/>
            <person name="Beisson J."/>
            <person name="Blanc I."/>
            <person name="Bouhouche K."/>
            <person name="Camara F."/>
            <person name="Duharcourt S."/>
            <person name="Guigo R."/>
            <person name="Gogendeau D."/>
            <person name="Katinka M."/>
            <person name="Keller A.-M."/>
            <person name="Kissmehl R."/>
            <person name="Klotz C."/>
            <person name="Koll F."/>
            <person name="Le Moue A."/>
            <person name="Lepere C."/>
            <person name="Malinsky S."/>
            <person name="Nowacki M."/>
            <person name="Nowak J.K."/>
            <person name="Plattner H."/>
            <person name="Poulain J."/>
            <person name="Ruiz F."/>
            <person name="Serrano V."/>
            <person name="Zagulski M."/>
            <person name="Dessen P."/>
            <person name="Betermier M."/>
            <person name="Weissenbach J."/>
            <person name="Scarpelli C."/>
            <person name="Schachter V."/>
            <person name="Sperling L."/>
            <person name="Meyer E."/>
            <person name="Cohen J."/>
            <person name="Wincker P."/>
        </authorList>
    </citation>
    <scope>NUCLEOTIDE SEQUENCE [LARGE SCALE GENOMIC DNA]</scope>
    <source>
        <strain evidence="2 3">Stock d4-2</strain>
    </source>
</reference>
<dbReference type="RefSeq" id="XP_001436053.1">
    <property type="nucleotide sequence ID" value="XM_001436016.1"/>
</dbReference>
<accession>A0CCY9</accession>
<dbReference type="Proteomes" id="UP000000600">
    <property type="component" value="Unassembled WGS sequence"/>
</dbReference>
<dbReference type="HOGENOM" id="CLU_334192_0_0_1"/>
<evidence type="ECO:0000259" key="1">
    <source>
        <dbReference type="PROSITE" id="PS50211"/>
    </source>
</evidence>
<keyword evidence="3" id="KW-1185">Reference proteome</keyword>
<dbReference type="eggNOG" id="KOG2127">
    <property type="taxonomic scope" value="Eukaryota"/>
</dbReference>
<dbReference type="GeneID" id="5021838"/>
<dbReference type="EMBL" id="CT868062">
    <property type="protein sequence ID" value="CAK68656.1"/>
    <property type="molecule type" value="Genomic_DNA"/>
</dbReference>
<dbReference type="OMA" id="GQFWEIF"/>
<dbReference type="GO" id="GO:0031410">
    <property type="term" value="C:cytoplasmic vesicle"/>
    <property type="evidence" value="ECO:0000318"/>
    <property type="project" value="GO_Central"/>
</dbReference>
<evidence type="ECO:0000313" key="2">
    <source>
        <dbReference type="EMBL" id="CAK68656.1"/>
    </source>
</evidence>
<feature type="domain" description="UDENN" evidence="1">
    <location>
        <begin position="195"/>
        <end position="597"/>
    </location>
</feature>
<dbReference type="AlphaFoldDB" id="A0CCY9"/>
<dbReference type="PANTHER" id="PTHR12296">
    <property type="entry name" value="DENN DOMAIN-CONTAINING PROTEIN 4"/>
    <property type="match status" value="1"/>
</dbReference>
<dbReference type="GO" id="GO:0032483">
    <property type="term" value="P:regulation of Rab protein signal transduction"/>
    <property type="evidence" value="ECO:0000318"/>
    <property type="project" value="GO_Central"/>
</dbReference>
<dbReference type="PANTHER" id="PTHR12296:SF21">
    <property type="entry name" value="DENN DOMAIN-CONTAINING PROTEIN 3"/>
    <property type="match status" value="1"/>
</dbReference>
<name>A0CCY9_PARTE</name>
<dbReference type="InterPro" id="IPR043153">
    <property type="entry name" value="DENN_C"/>
</dbReference>
<sequence length="870" mass="103509">MQQNLENAQNMILNYCLVGMGEKLIPMMKNQRRFLTSIQLHETKCQTLYNEHNTILQESLDIFGNEKLFLLCIYSEPNKDPITNITFVDVEVRESQIQFKYKYSLCPIMKKADVMKSVQITDWGLIKDQERFDISPYLSEQNKCYVLCYTRKTDYVPIINLVLEDYDPNHDLQDTVQFLSFSKKQIQLIRCKQSLYQTFVEKPPLKQAYTPEILDLYPFCYKESQKQKHYQNLFNDNPSISNYCIPEGIQILQKTQNENPNQNQITYYQLMQSPKGDLIYIYCLRYYEQLTKKQAQKLKLENYSNLFIPKVMALISYQNFTYQFSQLLTYLYSIRIDSQIEVNIQKSLQQHIERVIQQLKYSIILEKISLKLILNDQCFLFQKHVRYPTCQLKSIDYVMHNINVDNIIQLYTAVLTERKIRLCSSSILNPGYVIEALMTFIYPLQYQKLLICYLNYDNSQIIETPEPYIVGLPETLPQPACESEGYKFILDYNVAYNVCPPPEFPLFEKLKKKLEPFARQDINETNANLIKGIFLKINLKILSHAFDYDIKQKNWSIAFQKKKQSQYPIKGQFWEIFSRTQLLCSFIDNNQSNRQLTSYINYFNASFQQVNENNNTRIFADIKTINISDNNNSLIQSKNKQQFFPYLTPYYYIRNKQTALQTQVYRIWLQIIHMFQLDSKEFQELATYLRKEIPTIEDFIQSQEHVQLHQYDDLNDKQFLFINECPYCKRQISIEEILHKIVPTYLRQTIKCSKKKGCGNQFTPKMIIFDVGEFDILNIHQLHFQLDQLRVFDQEFCKTTEFWNLIFYFRLFKLPIPFINECEEASYCFKSKESKQKGIKVSLNDNLKVLQTKQEVQTKQIIYGECGSRK</sequence>
<evidence type="ECO:0000313" key="3">
    <source>
        <dbReference type="Proteomes" id="UP000000600"/>
    </source>
</evidence>
<gene>
    <name evidence="2" type="ORF">GSPATT00037441001</name>
</gene>
<dbReference type="InterPro" id="IPR051696">
    <property type="entry name" value="DENN_Domain_GEFs"/>
</dbReference>
<dbReference type="PROSITE" id="PS50211">
    <property type="entry name" value="DENN"/>
    <property type="match status" value="1"/>
</dbReference>
<dbReference type="KEGG" id="ptm:GSPATT00037441001"/>
<organism evidence="2 3">
    <name type="scientific">Paramecium tetraurelia</name>
    <dbReference type="NCBI Taxonomy" id="5888"/>
    <lineage>
        <taxon>Eukaryota</taxon>
        <taxon>Sar</taxon>
        <taxon>Alveolata</taxon>
        <taxon>Ciliophora</taxon>
        <taxon>Intramacronucleata</taxon>
        <taxon>Oligohymenophorea</taxon>
        <taxon>Peniculida</taxon>
        <taxon>Parameciidae</taxon>
        <taxon>Paramecium</taxon>
    </lineage>
</organism>
<dbReference type="SMART" id="SM00799">
    <property type="entry name" value="DENN"/>
    <property type="match status" value="1"/>
</dbReference>
<protein>
    <recommendedName>
        <fullName evidence="1">UDENN domain-containing protein</fullName>
    </recommendedName>
</protein>
<dbReference type="InterPro" id="IPR001194">
    <property type="entry name" value="cDENN_dom"/>
</dbReference>
<dbReference type="Pfam" id="PF02141">
    <property type="entry name" value="DENN"/>
    <property type="match status" value="1"/>
</dbReference>
<dbReference type="OrthoDB" id="6019893at2759"/>